<dbReference type="SUPFAM" id="SSF109604">
    <property type="entry name" value="HD-domain/PDEase-like"/>
    <property type="match status" value="1"/>
</dbReference>
<name>S6AE94_SULDS</name>
<dbReference type="AlphaFoldDB" id="S6AE94"/>
<proteinExistence type="predicted"/>
<dbReference type="PROSITE" id="PS51833">
    <property type="entry name" value="HDOD"/>
    <property type="match status" value="1"/>
</dbReference>
<protein>
    <recommendedName>
        <fullName evidence="1">HDOD domain-containing protein</fullName>
    </recommendedName>
</protein>
<gene>
    <name evidence="2" type="ORF">SCD_n00217</name>
</gene>
<reference evidence="2 3" key="1">
    <citation type="journal article" date="2012" name="Appl. Environ. Microbiol.">
        <title>Draft genome sequence of a psychrotolerant sulfur-oxidizing bacterium, Sulfuricella denitrificans skB26, and proteomic insights into cold adaptation.</title>
        <authorList>
            <person name="Watanabe T."/>
            <person name="Kojima H."/>
            <person name="Fukui M."/>
        </authorList>
    </citation>
    <scope>NUCLEOTIDE SEQUENCE [LARGE SCALE GENOMIC DNA]</scope>
    <source>
        <strain evidence="3">skB26</strain>
    </source>
</reference>
<accession>S6AE94</accession>
<evidence type="ECO:0000313" key="2">
    <source>
        <dbReference type="EMBL" id="BAN34066.1"/>
    </source>
</evidence>
<dbReference type="PANTHER" id="PTHR33525:SF3">
    <property type="entry name" value="RIBONUCLEASE Y"/>
    <property type="match status" value="1"/>
</dbReference>
<dbReference type="HOGENOM" id="CLU_942058_0_0_4"/>
<dbReference type="InterPro" id="IPR052340">
    <property type="entry name" value="RNase_Y/CdgJ"/>
</dbReference>
<dbReference type="EMBL" id="AP013066">
    <property type="protein sequence ID" value="BAN34066.1"/>
    <property type="molecule type" value="Genomic_DNA"/>
</dbReference>
<dbReference type="OrthoDB" id="9126875at2"/>
<dbReference type="Proteomes" id="UP000015559">
    <property type="component" value="Chromosome"/>
</dbReference>
<feature type="domain" description="HDOD" evidence="1">
    <location>
        <begin position="20"/>
        <end position="219"/>
    </location>
</feature>
<organism evidence="2 3">
    <name type="scientific">Sulfuricella denitrificans (strain DSM 22764 / NBRC 105220 / skB26)</name>
    <dbReference type="NCBI Taxonomy" id="1163617"/>
    <lineage>
        <taxon>Bacteria</taxon>
        <taxon>Pseudomonadati</taxon>
        <taxon>Pseudomonadota</taxon>
        <taxon>Betaproteobacteria</taxon>
        <taxon>Nitrosomonadales</taxon>
        <taxon>Sulfuricellaceae</taxon>
        <taxon>Sulfuricella</taxon>
    </lineage>
</organism>
<dbReference type="eggNOG" id="COG1639">
    <property type="taxonomic scope" value="Bacteria"/>
</dbReference>
<dbReference type="Pfam" id="PF08668">
    <property type="entry name" value="HDOD"/>
    <property type="match status" value="1"/>
</dbReference>
<evidence type="ECO:0000259" key="1">
    <source>
        <dbReference type="PROSITE" id="PS51833"/>
    </source>
</evidence>
<dbReference type="STRING" id="1163617.SCD_n00217"/>
<dbReference type="Gene3D" id="1.10.3210.10">
    <property type="entry name" value="Hypothetical protein af1432"/>
    <property type="match status" value="1"/>
</dbReference>
<dbReference type="RefSeq" id="WP_009206988.1">
    <property type="nucleotide sequence ID" value="NC_022357.1"/>
</dbReference>
<keyword evidence="3" id="KW-1185">Reference proteome</keyword>
<dbReference type="KEGG" id="sdr:SCD_n00217"/>
<dbReference type="InterPro" id="IPR013976">
    <property type="entry name" value="HDOD"/>
</dbReference>
<dbReference type="PANTHER" id="PTHR33525">
    <property type="match status" value="1"/>
</dbReference>
<evidence type="ECO:0000313" key="3">
    <source>
        <dbReference type="Proteomes" id="UP000015559"/>
    </source>
</evidence>
<sequence length="313" mass="35470">MITRQLNLNAWVSYLDQVQLPVLRRTVTELARLQEKEDDLNGRELTAVILHDPIMTVKVLRYLESHRGRSQVTDITTIDRAIMMIGTTPFFKQFSDQPIIEESLADYPLALEGMMQVMSRARHAAMYALDWSALRHDVATDEVVVAALLRDLAEMLLWCFAPGQMLEIRDKMRRDPTLRSIAAQQEILSFRIIELQIALASTWHLPKLLLSLMDESHAELPRTKCVTLAVALARHSANGWKDAALPDDFAAIRDFLNISPDEVWERVRHTALQVAQGWDWYGVPPAAALLPMQSADQNKRPLPLPPLPLAGED</sequence>